<dbReference type="EMBL" id="MUGY01000006">
    <property type="protein sequence ID" value="OXA95645.1"/>
    <property type="molecule type" value="Genomic_DNA"/>
</dbReference>
<keyword evidence="1" id="KW-0547">Nucleotide-binding</keyword>
<evidence type="ECO:0000313" key="6">
    <source>
        <dbReference type="Proteomes" id="UP000028712"/>
    </source>
</evidence>
<gene>
    <name evidence="5" type="ORF">B0A62_07820</name>
    <name evidence="4" type="ORF">IW20_08785</name>
</gene>
<dbReference type="SUPFAM" id="SSF47413">
    <property type="entry name" value="lambda repressor-like DNA-binding domains"/>
    <property type="match status" value="1"/>
</dbReference>
<evidence type="ECO:0000259" key="3">
    <source>
        <dbReference type="PROSITE" id="PS51459"/>
    </source>
</evidence>
<evidence type="ECO:0000256" key="1">
    <source>
        <dbReference type="PIRSR" id="PIRSR640198-2"/>
    </source>
</evidence>
<protein>
    <submittedName>
        <fullName evidence="4">DNA-binding protein</fullName>
    </submittedName>
</protein>
<dbReference type="PANTHER" id="PTHR13504">
    <property type="entry name" value="FIDO DOMAIN-CONTAINING PROTEIN DDB_G0283145"/>
    <property type="match status" value="1"/>
</dbReference>
<dbReference type="eggNOG" id="COG3177">
    <property type="taxonomic scope" value="Bacteria"/>
</dbReference>
<dbReference type="PROSITE" id="PS50943">
    <property type="entry name" value="HTH_CROC1"/>
    <property type="match status" value="1"/>
</dbReference>
<reference evidence="4 6" key="1">
    <citation type="submission" date="2014-07" db="EMBL/GenBank/DDBJ databases">
        <title>Genome of Flavobacterium hydatis DSM 2063.</title>
        <authorList>
            <person name="Pipes S.E."/>
            <person name="Stropko S.J."/>
            <person name="Newman J.D."/>
        </authorList>
    </citation>
    <scope>NUCLEOTIDE SEQUENCE [LARGE SCALE GENOMIC DNA]</scope>
    <source>
        <strain evidence="4 6">DSM 2063</strain>
    </source>
</reference>
<dbReference type="GO" id="GO:0003677">
    <property type="term" value="F:DNA binding"/>
    <property type="evidence" value="ECO:0007669"/>
    <property type="project" value="UniProtKB-KW"/>
</dbReference>
<dbReference type="InterPro" id="IPR003812">
    <property type="entry name" value="Fido"/>
</dbReference>
<feature type="binding site" evidence="1">
    <location>
        <position position="307"/>
    </location>
    <ligand>
        <name>ATP</name>
        <dbReference type="ChEBI" id="CHEBI:30616"/>
    </ligand>
</feature>
<dbReference type="PROSITE" id="PS51459">
    <property type="entry name" value="FIDO"/>
    <property type="match status" value="1"/>
</dbReference>
<dbReference type="eggNOG" id="COG1813">
    <property type="taxonomic scope" value="Bacteria"/>
</dbReference>
<dbReference type="GO" id="GO:0005524">
    <property type="term" value="F:ATP binding"/>
    <property type="evidence" value="ECO:0007669"/>
    <property type="project" value="UniProtKB-KW"/>
</dbReference>
<dbReference type="OrthoDB" id="9814400at2"/>
<evidence type="ECO:0000259" key="2">
    <source>
        <dbReference type="PROSITE" id="PS50943"/>
    </source>
</evidence>
<feature type="domain" description="Fido" evidence="3">
    <location>
        <begin position="195"/>
        <end position="320"/>
    </location>
</feature>
<dbReference type="STRING" id="991.IW20_08785"/>
<keyword evidence="1" id="KW-0067">ATP-binding</keyword>
<dbReference type="Gene3D" id="1.10.260.40">
    <property type="entry name" value="lambda repressor-like DNA-binding domains"/>
    <property type="match status" value="1"/>
</dbReference>
<evidence type="ECO:0000313" key="5">
    <source>
        <dbReference type="EMBL" id="OXA95645.1"/>
    </source>
</evidence>
<keyword evidence="7" id="KW-1185">Reference proteome</keyword>
<evidence type="ECO:0000313" key="4">
    <source>
        <dbReference type="EMBL" id="KFF17095.1"/>
    </source>
</evidence>
<dbReference type="SMART" id="SM00530">
    <property type="entry name" value="HTH_XRE"/>
    <property type="match status" value="1"/>
</dbReference>
<dbReference type="Pfam" id="PF02661">
    <property type="entry name" value="Fic"/>
    <property type="match status" value="1"/>
</dbReference>
<dbReference type="Gene3D" id="1.10.3290.10">
    <property type="entry name" value="Fido-like domain"/>
    <property type="match status" value="1"/>
</dbReference>
<dbReference type="EMBL" id="JPRM01000011">
    <property type="protein sequence ID" value="KFF17095.1"/>
    <property type="molecule type" value="Genomic_DNA"/>
</dbReference>
<dbReference type="InterPro" id="IPR036597">
    <property type="entry name" value="Fido-like_dom_sf"/>
</dbReference>
<dbReference type="PANTHER" id="PTHR13504:SF38">
    <property type="entry name" value="FIDO DOMAIN-CONTAINING PROTEIN"/>
    <property type="match status" value="1"/>
</dbReference>
<organism evidence="4 6">
    <name type="scientific">Flavobacterium hydatis</name>
    <name type="common">Cytophaga aquatilis</name>
    <dbReference type="NCBI Taxonomy" id="991"/>
    <lineage>
        <taxon>Bacteria</taxon>
        <taxon>Pseudomonadati</taxon>
        <taxon>Bacteroidota</taxon>
        <taxon>Flavobacteriia</taxon>
        <taxon>Flavobacteriales</taxon>
        <taxon>Flavobacteriaceae</taxon>
        <taxon>Flavobacterium</taxon>
    </lineage>
</organism>
<dbReference type="InterPro" id="IPR010982">
    <property type="entry name" value="Lambda_DNA-bd_dom_sf"/>
</dbReference>
<sequence length="335" mass="38781">MKMILKNAREQKGFKTREVAQLLEIDQALISKFESGTRKPTRDQIVKLASLLEIDFENLLILWLKEKIIHEIGHEEFALKALHLAEIEIQNNKKIVASVIMSTLQNVLDEIEILKTKIQSFQHFELHRISKILELEFTYESNRLNENSLTLQETKAVINEGLTIAGKTMREHLEAVNHHETISYIKDLTQKNSPLNEKELLNIHNLISRGIKPDHAGKYKNDALIIREMSSFFSWFETNKNTLHPILLASEVHLRILKISPFESGNTQIAHLLMNWILIQNGYVFATIQGDTEHKNKYLAMLEQSQNQNDESIFINYVAQVEKENLQRAIQLVSQ</sequence>
<evidence type="ECO:0000313" key="7">
    <source>
        <dbReference type="Proteomes" id="UP000198424"/>
    </source>
</evidence>
<name>A0A086AK81_FLAHY</name>
<dbReference type="Pfam" id="PF01381">
    <property type="entry name" value="HTH_3"/>
    <property type="match status" value="1"/>
</dbReference>
<dbReference type="InterPro" id="IPR040198">
    <property type="entry name" value="Fido_containing"/>
</dbReference>
<keyword evidence="4" id="KW-0238">DNA-binding</keyword>
<dbReference type="AlphaFoldDB" id="A0A086AK81"/>
<dbReference type="InterPro" id="IPR001387">
    <property type="entry name" value="Cro/C1-type_HTH"/>
</dbReference>
<comment type="caution">
    <text evidence="4">The sequence shown here is derived from an EMBL/GenBank/DDBJ whole genome shotgun (WGS) entry which is preliminary data.</text>
</comment>
<dbReference type="Proteomes" id="UP000028712">
    <property type="component" value="Unassembled WGS sequence"/>
</dbReference>
<dbReference type="Proteomes" id="UP000198424">
    <property type="component" value="Unassembled WGS sequence"/>
</dbReference>
<dbReference type="CDD" id="cd00093">
    <property type="entry name" value="HTH_XRE"/>
    <property type="match status" value="1"/>
</dbReference>
<dbReference type="SUPFAM" id="SSF140931">
    <property type="entry name" value="Fic-like"/>
    <property type="match status" value="1"/>
</dbReference>
<dbReference type="RefSeq" id="WP_035620918.1">
    <property type="nucleotide sequence ID" value="NZ_JBEWQG010000008.1"/>
</dbReference>
<accession>A0A086AK81</accession>
<reference evidence="5 7" key="2">
    <citation type="submission" date="2016-11" db="EMBL/GenBank/DDBJ databases">
        <title>Whole genomes of Flavobacteriaceae.</title>
        <authorList>
            <person name="Stine C."/>
            <person name="Li C."/>
            <person name="Tadesse D."/>
        </authorList>
    </citation>
    <scope>NUCLEOTIDE SEQUENCE [LARGE SCALE GENOMIC DNA]</scope>
    <source>
        <strain evidence="5 7">ATCC 29551</strain>
    </source>
</reference>
<feature type="domain" description="HTH cro/C1-type" evidence="2">
    <location>
        <begin position="5"/>
        <end position="59"/>
    </location>
</feature>
<proteinExistence type="predicted"/>